<evidence type="ECO:0000256" key="1">
    <source>
        <dbReference type="ARBA" id="ARBA00001947"/>
    </source>
</evidence>
<dbReference type="Gene3D" id="3.40.50.300">
    <property type="entry name" value="P-loop containing nucleotide triphosphate hydrolases"/>
    <property type="match status" value="1"/>
</dbReference>
<feature type="region of interest" description="Disordered" evidence="10">
    <location>
        <begin position="61"/>
        <end position="93"/>
    </location>
</feature>
<dbReference type="FunFam" id="3.40.140.10:FF:000035">
    <property type="entry name" value="dCMP deaminase"/>
    <property type="match status" value="1"/>
</dbReference>
<dbReference type="Pfam" id="PF00383">
    <property type="entry name" value="dCMP_cyt_deam_1"/>
    <property type="match status" value="1"/>
</dbReference>
<evidence type="ECO:0000256" key="5">
    <source>
        <dbReference type="ARBA" id="ARBA00022801"/>
    </source>
</evidence>
<dbReference type="InterPro" id="IPR016193">
    <property type="entry name" value="Cytidine_deaminase-like"/>
</dbReference>
<evidence type="ECO:0000313" key="12">
    <source>
        <dbReference type="EMBL" id="PAV22896.1"/>
    </source>
</evidence>
<dbReference type="FunCoup" id="A0A286UTF8">
    <property type="interactions" value="55"/>
</dbReference>
<comment type="similarity">
    <text evidence="2">Belongs to the cytidine and deoxycytidylate deaminase family.</text>
</comment>
<dbReference type="STRING" id="2282107.A0A286UTF8"/>
<comment type="caution">
    <text evidence="12">The sequence shown here is derived from an EMBL/GenBank/DDBJ whole genome shotgun (WGS) entry which is preliminary data.</text>
</comment>
<keyword evidence="3" id="KW-0479">Metal-binding</keyword>
<feature type="compositionally biased region" description="Basic and acidic residues" evidence="10">
    <location>
        <begin position="80"/>
        <end position="93"/>
    </location>
</feature>
<dbReference type="SUPFAM" id="SSF53927">
    <property type="entry name" value="Cytidine deaminase-like"/>
    <property type="match status" value="1"/>
</dbReference>
<dbReference type="Proteomes" id="UP000217199">
    <property type="component" value="Unassembled WGS sequence"/>
</dbReference>
<protein>
    <recommendedName>
        <fullName evidence="9">Deoxycytidylate deaminase</fullName>
        <ecNumber evidence="7">3.5.4.12</ecNumber>
    </recommendedName>
    <alternativeName>
        <fullName evidence="8">dCMP deaminase</fullName>
    </alternativeName>
</protein>
<dbReference type="EMBL" id="NBII01000002">
    <property type="protein sequence ID" value="PAV22896.1"/>
    <property type="molecule type" value="Genomic_DNA"/>
</dbReference>
<dbReference type="PANTHER" id="PTHR11086:SF18">
    <property type="entry name" value="DEOXYCYTIDYLATE DEAMINASE"/>
    <property type="match status" value="1"/>
</dbReference>
<evidence type="ECO:0000256" key="4">
    <source>
        <dbReference type="ARBA" id="ARBA00022727"/>
    </source>
</evidence>
<sequence length="428" mass="47852">MSLCPISALKSDCHKLAREVFMFIIVIGTRAAGKSAVKKYLLQEKGFTHVRLVLSNKSKEGNSLKNKDEVSESEGYPESSSRDQRDAHDRRPEVIERPDSALSYISTTSSAAPHLNDSDPDTATEIDGSIGFTDPARLLDHITRNWRENFVTEDITTRAVLEPFLKRPFVLLLSVDAPTLMRFSRYQKYTQTPAPPSKFSFFNNRSLSPSRRLIPNLSLEQFIAEDDSVNFGPNSDYVTSAYLFASHHLCHINIINSFESVQDLRAHLDDLDLLNPDRLRPCWDSYFMKLASLASHRSNCMKRRVGAILVRDHAIIATGYNGTPRGVPNCNEGGCRRCNEGDTGASDGYDECLCIHAEENALLEAGRERVGKGAIIYCNTCPCLKCTIKIVQNGVTEVVYNLSYKMDASSARVFELAGVKLRQYSPPR</sequence>
<accession>A0A286UTF8</accession>
<evidence type="ECO:0000313" key="13">
    <source>
        <dbReference type="Proteomes" id="UP000217199"/>
    </source>
</evidence>
<evidence type="ECO:0000256" key="8">
    <source>
        <dbReference type="ARBA" id="ARBA00041763"/>
    </source>
</evidence>
<keyword evidence="13" id="KW-1185">Reference proteome</keyword>
<dbReference type="PANTHER" id="PTHR11086">
    <property type="entry name" value="DEOXYCYTIDYLATE DEAMINASE-RELATED"/>
    <property type="match status" value="1"/>
</dbReference>
<dbReference type="PROSITE" id="PS51747">
    <property type="entry name" value="CYT_DCMP_DEAMINASES_2"/>
    <property type="match status" value="1"/>
</dbReference>
<evidence type="ECO:0000256" key="3">
    <source>
        <dbReference type="ARBA" id="ARBA00022723"/>
    </source>
</evidence>
<dbReference type="InterPro" id="IPR002125">
    <property type="entry name" value="CMP_dCMP_dom"/>
</dbReference>
<name>A0A286UTF8_9AGAM</name>
<evidence type="ECO:0000256" key="2">
    <source>
        <dbReference type="ARBA" id="ARBA00006576"/>
    </source>
</evidence>
<dbReference type="CDD" id="cd01286">
    <property type="entry name" value="deoxycytidylate_deaminase"/>
    <property type="match status" value="1"/>
</dbReference>
<evidence type="ECO:0000256" key="6">
    <source>
        <dbReference type="ARBA" id="ARBA00022833"/>
    </source>
</evidence>
<dbReference type="GO" id="GO:0009165">
    <property type="term" value="P:nucleotide biosynthetic process"/>
    <property type="evidence" value="ECO:0007669"/>
    <property type="project" value="UniProtKB-KW"/>
</dbReference>
<evidence type="ECO:0000256" key="7">
    <source>
        <dbReference type="ARBA" id="ARBA00038938"/>
    </source>
</evidence>
<feature type="domain" description="CMP/dCMP-type deaminase" evidence="11">
    <location>
        <begin position="282"/>
        <end position="413"/>
    </location>
</feature>
<keyword evidence="4" id="KW-0545">Nucleotide biosynthesis</keyword>
<feature type="region of interest" description="Disordered" evidence="10">
    <location>
        <begin position="108"/>
        <end position="130"/>
    </location>
</feature>
<keyword evidence="6" id="KW-0862">Zinc</keyword>
<reference evidence="12 13" key="1">
    <citation type="journal article" date="2017" name="Mol. Ecol.">
        <title>Comparative and population genomic landscape of Phellinus noxius: A hypervariable fungus causing root rot in trees.</title>
        <authorList>
            <person name="Chung C.L."/>
            <person name="Lee T.J."/>
            <person name="Akiba M."/>
            <person name="Lee H.H."/>
            <person name="Kuo T.H."/>
            <person name="Liu D."/>
            <person name="Ke H.M."/>
            <person name="Yokoi T."/>
            <person name="Roa M.B."/>
            <person name="Lu M.J."/>
            <person name="Chang Y.Y."/>
            <person name="Ann P.J."/>
            <person name="Tsai J.N."/>
            <person name="Chen C.Y."/>
            <person name="Tzean S.S."/>
            <person name="Ota Y."/>
            <person name="Hattori T."/>
            <person name="Sahashi N."/>
            <person name="Liou R.F."/>
            <person name="Kikuchi T."/>
            <person name="Tsai I.J."/>
        </authorList>
    </citation>
    <scope>NUCLEOTIDE SEQUENCE [LARGE SCALE GENOMIC DNA]</scope>
    <source>
        <strain evidence="12 13">FFPRI411160</strain>
    </source>
</reference>
<comment type="cofactor">
    <cofactor evidence="1">
        <name>Zn(2+)</name>
        <dbReference type="ChEBI" id="CHEBI:29105"/>
    </cofactor>
</comment>
<dbReference type="PROSITE" id="PS00903">
    <property type="entry name" value="CYT_DCMP_DEAMINASES_1"/>
    <property type="match status" value="1"/>
</dbReference>
<organism evidence="12 13">
    <name type="scientific">Pyrrhoderma noxium</name>
    <dbReference type="NCBI Taxonomy" id="2282107"/>
    <lineage>
        <taxon>Eukaryota</taxon>
        <taxon>Fungi</taxon>
        <taxon>Dikarya</taxon>
        <taxon>Basidiomycota</taxon>
        <taxon>Agaricomycotina</taxon>
        <taxon>Agaricomycetes</taxon>
        <taxon>Hymenochaetales</taxon>
        <taxon>Hymenochaetaceae</taxon>
        <taxon>Pyrrhoderma</taxon>
    </lineage>
</organism>
<evidence type="ECO:0000256" key="10">
    <source>
        <dbReference type="SAM" id="MobiDB-lite"/>
    </source>
</evidence>
<dbReference type="GO" id="GO:0005737">
    <property type="term" value="C:cytoplasm"/>
    <property type="evidence" value="ECO:0007669"/>
    <property type="project" value="TreeGrafter"/>
</dbReference>
<feature type="compositionally biased region" description="Basic and acidic residues" evidence="10">
    <location>
        <begin position="61"/>
        <end position="70"/>
    </location>
</feature>
<dbReference type="AlphaFoldDB" id="A0A286UTF8"/>
<dbReference type="GO" id="GO:0008270">
    <property type="term" value="F:zinc ion binding"/>
    <property type="evidence" value="ECO:0007669"/>
    <property type="project" value="InterPro"/>
</dbReference>
<dbReference type="Gene3D" id="3.40.140.10">
    <property type="entry name" value="Cytidine Deaminase, domain 2"/>
    <property type="match status" value="1"/>
</dbReference>
<dbReference type="InterPro" id="IPR015517">
    <property type="entry name" value="dCMP_deaminase-rel"/>
</dbReference>
<dbReference type="InterPro" id="IPR027417">
    <property type="entry name" value="P-loop_NTPase"/>
</dbReference>
<dbReference type="InterPro" id="IPR016192">
    <property type="entry name" value="APOBEC/CMP_deaminase_Zn-bd"/>
</dbReference>
<evidence type="ECO:0000259" key="11">
    <source>
        <dbReference type="PROSITE" id="PS51747"/>
    </source>
</evidence>
<dbReference type="InterPro" id="IPR035105">
    <property type="entry name" value="Deoxycytidylate_deaminase_dom"/>
</dbReference>
<gene>
    <name evidence="12" type="ORF">PNOK_0285300</name>
</gene>
<dbReference type="GO" id="GO:0004132">
    <property type="term" value="F:dCMP deaminase activity"/>
    <property type="evidence" value="ECO:0007669"/>
    <property type="project" value="UniProtKB-EC"/>
</dbReference>
<dbReference type="EC" id="3.5.4.12" evidence="7"/>
<dbReference type="OrthoDB" id="6710946at2759"/>
<evidence type="ECO:0000256" key="9">
    <source>
        <dbReference type="ARBA" id="ARBA00071582"/>
    </source>
</evidence>
<dbReference type="InParanoid" id="A0A286UTF8"/>
<keyword evidence="5" id="KW-0378">Hydrolase</keyword>
<proteinExistence type="inferred from homology"/>